<evidence type="ECO:0008006" key="3">
    <source>
        <dbReference type="Google" id="ProtNLM"/>
    </source>
</evidence>
<dbReference type="EMBL" id="ANIY01004811">
    <property type="protein sequence ID" value="ETP28341.1"/>
    <property type="molecule type" value="Genomic_DNA"/>
</dbReference>
<dbReference type="Proteomes" id="UP000018948">
    <property type="component" value="Unassembled WGS sequence"/>
</dbReference>
<sequence>MKKALSRLLVTSQADSQTTPSTATITLSKRKRAADVLDEMISKKALRRSGPQSKIIDASWISPTSVAAERLFSTVKGTVGYLRKSMSQDNLKVIMFSKLNWDLVTLVNVSKAIEQSKSSDDVGGV</sequence>
<dbReference type="AlphaFoldDB" id="W2Y061"/>
<gene>
    <name evidence="1" type="ORF">F442_22367</name>
</gene>
<comment type="caution">
    <text evidence="1">The sequence shown here is derived from an EMBL/GenBank/DDBJ whole genome shotgun (WGS) entry which is preliminary data.</text>
</comment>
<evidence type="ECO:0000313" key="1">
    <source>
        <dbReference type="EMBL" id="ETP28341.1"/>
    </source>
</evidence>
<reference evidence="1 2" key="1">
    <citation type="submission" date="2013-11" db="EMBL/GenBank/DDBJ databases">
        <title>The Genome Sequence of Phytophthora parasitica P10297.</title>
        <authorList>
            <consortium name="The Broad Institute Genomics Platform"/>
            <person name="Russ C."/>
            <person name="Tyler B."/>
            <person name="Panabieres F."/>
            <person name="Shan W."/>
            <person name="Tripathy S."/>
            <person name="Grunwald N."/>
            <person name="Machado M."/>
            <person name="Johnson C.S."/>
            <person name="Walker B."/>
            <person name="Young S.K."/>
            <person name="Zeng Q."/>
            <person name="Gargeya S."/>
            <person name="Fitzgerald M."/>
            <person name="Haas B."/>
            <person name="Abouelleil A."/>
            <person name="Allen A.W."/>
            <person name="Alvarado L."/>
            <person name="Arachchi H.M."/>
            <person name="Berlin A.M."/>
            <person name="Chapman S.B."/>
            <person name="Gainer-Dewar J."/>
            <person name="Goldberg J."/>
            <person name="Griggs A."/>
            <person name="Gujja S."/>
            <person name="Hansen M."/>
            <person name="Howarth C."/>
            <person name="Imamovic A."/>
            <person name="Ireland A."/>
            <person name="Larimer J."/>
            <person name="McCowan C."/>
            <person name="Murphy C."/>
            <person name="Pearson M."/>
            <person name="Poon T.W."/>
            <person name="Priest M."/>
            <person name="Roberts A."/>
            <person name="Saif S."/>
            <person name="Shea T."/>
            <person name="Sisk P."/>
            <person name="Sykes S."/>
            <person name="Wortman J."/>
            <person name="Nusbaum C."/>
            <person name="Birren B."/>
        </authorList>
    </citation>
    <scope>NUCLEOTIDE SEQUENCE [LARGE SCALE GENOMIC DNA]</scope>
    <source>
        <strain evidence="1 2">P10297</strain>
    </source>
</reference>
<protein>
    <recommendedName>
        <fullName evidence="3">HAT C-terminal dimerisation domain-containing protein</fullName>
    </recommendedName>
</protein>
<proteinExistence type="predicted"/>
<evidence type="ECO:0000313" key="2">
    <source>
        <dbReference type="Proteomes" id="UP000018948"/>
    </source>
</evidence>
<organism evidence="1 2">
    <name type="scientific">Phytophthora nicotianae P10297</name>
    <dbReference type="NCBI Taxonomy" id="1317064"/>
    <lineage>
        <taxon>Eukaryota</taxon>
        <taxon>Sar</taxon>
        <taxon>Stramenopiles</taxon>
        <taxon>Oomycota</taxon>
        <taxon>Peronosporomycetes</taxon>
        <taxon>Peronosporales</taxon>
        <taxon>Peronosporaceae</taxon>
        <taxon>Phytophthora</taxon>
    </lineage>
</organism>
<accession>W2Y061</accession>
<name>W2Y061_PHYNI</name>
<dbReference type="OrthoDB" id="129483at2759"/>